<evidence type="ECO:0000256" key="4">
    <source>
        <dbReference type="ARBA" id="ARBA00022552"/>
    </source>
</evidence>
<evidence type="ECO:0000256" key="2">
    <source>
        <dbReference type="ARBA" id="ARBA00010559"/>
    </source>
</evidence>
<dbReference type="Pfam" id="PF12397">
    <property type="entry name" value="U3snoRNP10"/>
    <property type="match status" value="1"/>
</dbReference>
<dbReference type="InterPro" id="IPR056473">
    <property type="entry name" value="HEAT_Utp10/HEAT1"/>
</dbReference>
<sequence>MSIASQLQAIKSLIKGKDDPIRRPITRPSVLFDPKEAADIDLRSILPLAQSGLEALIKVDDRYSSYMSTLFSHATLEIDREKMTAKEEEKLNKSICSYLQLLAGQLHLPSALRTLEYLIRRYQVHVFNAEELVLCALPYHDTHFFVRIIQLMDFGNKKWAFLEGVKSSGAPPPRKVIVQQCIRDKGVLEALCNYASSTKDFKHSRQVICFCTAVTVEVLGSLPKLDTDTIQRILTFVFNGFNPVVGGSPDHVAGALMVVGLMATRATLASKLVQNLVFVIARFAQHEARKSSDLPMLRVAIMAIVTLVQSQSSQTFPKKTMMMLKEIRDFVGVLDGLSQEFNIQKFLLLYVESLIDCSLSDDYYNHLLVNVLEKLPINHFVEKIVHKILGQCMKFLHSDISNSSAAGIRAKQILAVINNQYPSELQGAVHKFLKSSKLKLGEEDSTFVVFCQMLDGNSDMPMKLSDSKVWFSLEHPKAAVRRAALLDLASSGNLESIVEHPWKLVNVKDAILCRLLDDDLTVVQAALSISELSKIVNPPSLLRAFQNVFFRCIDLIKKSTEMASKASDVAVLCLEHMVLDIALQQNDFVMEVAGIIFPVLLVLPQTWRVNVKALELVKKLQWPYYSDIKACDLDFDDRELKSLDQGQMTTINIRTIQTLAETFAGNPLGHIEWLVGCSMQNKSAKCFFFFIILQALVNCKEEFAKIWRLFEACSAAIKDGWLEMLSVNDDLLAAKFLKDEWCELESDGNVIIIGELNLERFDKSYRRLARQLLHHDSDTLSKKILICIHWCLLEIFTGVARRNTSLEDQQLLLFEQLFLFFASSSSLSIFKKQLPLVVKNCCKAPFQFLSKYFVEEGFSAEVQVESLFSFGSICSMYASDRSSTNGNNLSSLLIFPSLLVPLTSVNKEIRTAAVNCVEGIYKLWQCCDVSRLKNGVDAMFLQCVSSPKFGEFLESIVNQKRLISSDVNFLPSLLTSLLGPSSESLLVSDKSHKRFDQSSKNVILLFILTSTLKFPPYGKQKVLSLLKAMGNNLLQMEGCKELLMGLLQKRKEYYVKAGKLHQRLLENEVETLCLLLEICALQLSTSVDAFRVSCLMKALKVESLLLDEPAVVKPCVTVLKNLTCTFYINLDSNIQDEIFINLVFLARSDNGDIRNAAREVILNLNQINCSTIVRLLEFFCQGQHIDSSKTEKRKKSITFQSLNACKDQFDGGREIIFVLGSLLDILLLKKDIVNRVSLVQPLFEVLGKLFSNDWLLGLLSSDTTENGSVSGFSESFLAVLHPAQHSTLLILKDIIDSHVMGHSDKDDLCNKLNINLLVECAYLAKDATTRNHIFLLLSSVAKISSGLLSEHIVDLFVMVGESAIKQSDYHSQQVLENLILVLVPCWLAKTSSVGKLFQIFIKGLPDITENRRMAIIVFLVRTLGEKDSLGILCYHLFHSLILRLDITWSCSETDFLELFSPSSMIFKEWEYTFALQLCNQYSSKIWLPSLVKLLQEIEYSSKQKEFFPELFLALQFILGKLRDTEFVFELDSGRDAAYIQDTLGALMEQVVLHLQLLGVRCKELGFSKGALKEIRKCISQILKTLRTWMNPDTFFKCIAQLLGSDDWKVIKKTLGLLCESIKDQVPGQKDMERAKKKRKTTVFAVPVTTHVVPSFIELCSKINHLVSRASVEIPVKLAAISSIETLAKELPCDDPIFGTCLQCVIEEINSSDLALSSACIRSTAALVGVLGSQALKQLPCIMTHIFKKAHEVSRCPQTKSKQSANGIESHKVPVLLSVLSALEAVITNLNGFLNPYLDEILDVIILHPEFVSDLDVKLKLKAVAVRKLLTEKIPARLVLPPLLKIIKTAIRCGESSLSLVFEMLADIIGGMDRPSISYYHVRIYEQCLASLNIRHQVPESVKDINMVEQSVIHAMVVLTMRLTETMFKPLFLHSLEWAESELEENQSTKIDRSISFYSLVNKLIQQHRSLFVPYFKYLLGSSTRYLSEDEVVDSNSLTQKRKKAKIQDSCSSVNSQVVYATKLWHLRALILKALYHCFLYDTTETKFLDTSNFQVLLKPIISQLIVEPPATLNDYADLPTVEDVNEYLVLCLGQMAVTAKSDVLWKPLNHEVLMQTRNEKVRPKILSLRVIKYLLEHLREEYLVFLPETIPFLGELLEDVELPVKTLAQDILKEMEVLSGESLKQYL</sequence>
<accession>A0ABD0TT90</accession>
<dbReference type="GO" id="GO:0005730">
    <property type="term" value="C:nucleolus"/>
    <property type="evidence" value="ECO:0007669"/>
    <property type="project" value="UniProtKB-SubCell"/>
</dbReference>
<dbReference type="Proteomes" id="UP001552299">
    <property type="component" value="Unassembled WGS sequence"/>
</dbReference>
<name>A0ABD0TT90_DENTH</name>
<dbReference type="SMART" id="SM01036">
    <property type="entry name" value="BP28CT"/>
    <property type="match status" value="1"/>
</dbReference>
<dbReference type="GO" id="GO:0006364">
    <property type="term" value="P:rRNA processing"/>
    <property type="evidence" value="ECO:0007669"/>
    <property type="project" value="UniProtKB-KW"/>
</dbReference>
<dbReference type="InterPro" id="IPR016024">
    <property type="entry name" value="ARM-type_fold"/>
</dbReference>
<dbReference type="InterPro" id="IPR040191">
    <property type="entry name" value="UTP10"/>
</dbReference>
<dbReference type="SUPFAM" id="SSF48371">
    <property type="entry name" value="ARM repeat"/>
    <property type="match status" value="2"/>
</dbReference>
<dbReference type="PANTHER" id="PTHR13457">
    <property type="entry name" value="BAP28"/>
    <property type="match status" value="1"/>
</dbReference>
<dbReference type="Pfam" id="PF08146">
    <property type="entry name" value="BP28CT"/>
    <property type="match status" value="1"/>
</dbReference>
<keyword evidence="9" id="KW-1185">Reference proteome</keyword>
<evidence type="ECO:0000259" key="7">
    <source>
        <dbReference type="SMART" id="SM01036"/>
    </source>
</evidence>
<organism evidence="8 9">
    <name type="scientific">Dendrobium thyrsiflorum</name>
    <name type="common">Pinecone-like raceme dendrobium</name>
    <name type="synonym">Orchid</name>
    <dbReference type="NCBI Taxonomy" id="117978"/>
    <lineage>
        <taxon>Eukaryota</taxon>
        <taxon>Viridiplantae</taxon>
        <taxon>Streptophyta</taxon>
        <taxon>Embryophyta</taxon>
        <taxon>Tracheophyta</taxon>
        <taxon>Spermatophyta</taxon>
        <taxon>Magnoliopsida</taxon>
        <taxon>Liliopsida</taxon>
        <taxon>Asparagales</taxon>
        <taxon>Orchidaceae</taxon>
        <taxon>Epidendroideae</taxon>
        <taxon>Malaxideae</taxon>
        <taxon>Dendrobiinae</taxon>
        <taxon>Dendrobium</taxon>
    </lineage>
</organism>
<gene>
    <name evidence="8" type="ORF">M5K25_028449</name>
</gene>
<dbReference type="InterPro" id="IPR022125">
    <property type="entry name" value="U3snoRNP10_N"/>
</dbReference>
<keyword evidence="3" id="KW-0690">Ribosome biogenesis</keyword>
<evidence type="ECO:0000313" key="8">
    <source>
        <dbReference type="EMBL" id="KAL0902875.1"/>
    </source>
</evidence>
<dbReference type="InterPro" id="IPR056384">
    <property type="entry name" value="ARM_At3g06530"/>
</dbReference>
<comment type="similarity">
    <text evidence="2">Belongs to the HEATR1/UTP10 family.</text>
</comment>
<evidence type="ECO:0000256" key="1">
    <source>
        <dbReference type="ARBA" id="ARBA00004604"/>
    </source>
</evidence>
<keyword evidence="5" id="KW-0539">Nucleus</keyword>
<dbReference type="Pfam" id="PF24477">
    <property type="entry name" value="ARM_At3g06530"/>
    <property type="match status" value="2"/>
</dbReference>
<dbReference type="Pfam" id="PF23243">
    <property type="entry name" value="HEAT_HEATR1"/>
    <property type="match status" value="1"/>
</dbReference>
<dbReference type="InterPro" id="IPR012954">
    <property type="entry name" value="BP28_C_dom"/>
</dbReference>
<evidence type="ECO:0000256" key="3">
    <source>
        <dbReference type="ARBA" id="ARBA00022517"/>
    </source>
</evidence>
<keyword evidence="6" id="KW-0687">Ribonucleoprotein</keyword>
<dbReference type="EMBL" id="JANQDX010000079">
    <property type="protein sequence ID" value="KAL0902875.1"/>
    <property type="molecule type" value="Genomic_DNA"/>
</dbReference>
<evidence type="ECO:0000256" key="6">
    <source>
        <dbReference type="ARBA" id="ARBA00023274"/>
    </source>
</evidence>
<proteinExistence type="inferred from homology"/>
<dbReference type="GO" id="GO:1990904">
    <property type="term" value="C:ribonucleoprotein complex"/>
    <property type="evidence" value="ECO:0007669"/>
    <property type="project" value="UniProtKB-KW"/>
</dbReference>
<dbReference type="PANTHER" id="PTHR13457:SF1">
    <property type="entry name" value="HEAT REPEAT-CONTAINING PROTEIN 1"/>
    <property type="match status" value="1"/>
</dbReference>
<evidence type="ECO:0000313" key="9">
    <source>
        <dbReference type="Proteomes" id="UP001552299"/>
    </source>
</evidence>
<evidence type="ECO:0000256" key="5">
    <source>
        <dbReference type="ARBA" id="ARBA00023242"/>
    </source>
</evidence>
<comment type="subcellular location">
    <subcellularLocation>
        <location evidence="1">Nucleus</location>
        <location evidence="1">Nucleolus</location>
    </subcellularLocation>
</comment>
<reference evidence="8 9" key="1">
    <citation type="journal article" date="2024" name="Plant Biotechnol. J.">
        <title>Dendrobium thyrsiflorum genome and its molecular insights into genes involved in important horticultural traits.</title>
        <authorList>
            <person name="Chen B."/>
            <person name="Wang J.Y."/>
            <person name="Zheng P.J."/>
            <person name="Li K.L."/>
            <person name="Liang Y.M."/>
            <person name="Chen X.F."/>
            <person name="Zhang C."/>
            <person name="Zhao X."/>
            <person name="He X."/>
            <person name="Zhang G.Q."/>
            <person name="Liu Z.J."/>
            <person name="Xu Q."/>
        </authorList>
    </citation>
    <scope>NUCLEOTIDE SEQUENCE [LARGE SCALE GENOMIC DNA]</scope>
    <source>
        <strain evidence="8">GZMU011</strain>
    </source>
</reference>
<protein>
    <recommendedName>
        <fullName evidence="7">BP28 C-terminal domain-containing protein</fullName>
    </recommendedName>
</protein>
<comment type="caution">
    <text evidence="8">The sequence shown here is derived from an EMBL/GenBank/DDBJ whole genome shotgun (WGS) entry which is preliminary data.</text>
</comment>
<keyword evidence="4" id="KW-0698">rRNA processing</keyword>
<feature type="domain" description="BP28 C-terminal" evidence="7">
    <location>
        <begin position="1873"/>
        <end position="2045"/>
    </location>
</feature>